<dbReference type="Proteomes" id="UP000678393">
    <property type="component" value="Unassembled WGS sequence"/>
</dbReference>
<feature type="region of interest" description="Disordered" evidence="2">
    <location>
        <begin position="103"/>
        <end position="130"/>
    </location>
</feature>
<accession>A0A8S3YLW5</accession>
<comment type="caution">
    <text evidence="4">The sequence shown here is derived from an EMBL/GenBank/DDBJ whole genome shotgun (WGS) entry which is preliminary data.</text>
</comment>
<evidence type="ECO:0000313" key="4">
    <source>
        <dbReference type="EMBL" id="CAG5116100.1"/>
    </source>
</evidence>
<feature type="compositionally biased region" description="Acidic residues" evidence="2">
    <location>
        <begin position="114"/>
        <end position="130"/>
    </location>
</feature>
<dbReference type="InterPro" id="IPR057896">
    <property type="entry name" value="MTRES1_C"/>
</dbReference>
<evidence type="ECO:0000256" key="1">
    <source>
        <dbReference type="PROSITE-ProRule" id="PRU00182"/>
    </source>
</evidence>
<sequence length="249" mass="27920">MAGSIVRTFCVIKNLPTPTTGLLASQQTARSFHKHLTSPLTKSCCPCQVFCQRCAKSSTSVFSAGFSSYRGDGCINSLYVGKKDLLCETRNVSFRMGSKISQVRNKSKTTQQDTENEENDSDQDDALDDDDFDAPPQFKVQKITAASNRADAVISHALNISRNEFEEIFLKSALYLNGEKLLKKSVKMDTGDYADVVLEKTEDQLKVKRVKVLKIYSDKTSKDRMILKVRVWKTPFLLPKPEFKPHSSS</sequence>
<feature type="compositionally biased region" description="Polar residues" evidence="2">
    <location>
        <begin position="103"/>
        <end position="113"/>
    </location>
</feature>
<organism evidence="4 5">
    <name type="scientific">Candidula unifasciata</name>
    <dbReference type="NCBI Taxonomy" id="100452"/>
    <lineage>
        <taxon>Eukaryota</taxon>
        <taxon>Metazoa</taxon>
        <taxon>Spiralia</taxon>
        <taxon>Lophotrochozoa</taxon>
        <taxon>Mollusca</taxon>
        <taxon>Gastropoda</taxon>
        <taxon>Heterobranchia</taxon>
        <taxon>Euthyneura</taxon>
        <taxon>Panpulmonata</taxon>
        <taxon>Eupulmonata</taxon>
        <taxon>Stylommatophora</taxon>
        <taxon>Helicina</taxon>
        <taxon>Helicoidea</taxon>
        <taxon>Geomitridae</taxon>
        <taxon>Candidula</taxon>
    </lineage>
</organism>
<proteinExistence type="predicted"/>
<evidence type="ECO:0000256" key="2">
    <source>
        <dbReference type="SAM" id="MobiDB-lite"/>
    </source>
</evidence>
<dbReference type="Pfam" id="PF25818">
    <property type="entry name" value="MTRES1_C"/>
    <property type="match status" value="1"/>
</dbReference>
<dbReference type="GO" id="GO:0003723">
    <property type="term" value="F:RNA binding"/>
    <property type="evidence" value="ECO:0007669"/>
    <property type="project" value="UniProtKB-KW"/>
</dbReference>
<reference evidence="4" key="1">
    <citation type="submission" date="2021-04" db="EMBL/GenBank/DDBJ databases">
        <authorList>
            <consortium name="Molecular Ecology Group"/>
        </authorList>
    </citation>
    <scope>NUCLEOTIDE SEQUENCE</scope>
</reference>
<evidence type="ECO:0000259" key="3">
    <source>
        <dbReference type="Pfam" id="PF25818"/>
    </source>
</evidence>
<keyword evidence="1" id="KW-0694">RNA-binding</keyword>
<evidence type="ECO:0000313" key="5">
    <source>
        <dbReference type="Proteomes" id="UP000678393"/>
    </source>
</evidence>
<dbReference type="AlphaFoldDB" id="A0A8S3YLW5"/>
<feature type="domain" description="Mitochondrial transcription rescue factor 1 C-terminal" evidence="3">
    <location>
        <begin position="144"/>
        <end position="234"/>
    </location>
</feature>
<dbReference type="EMBL" id="CAJHNH020000211">
    <property type="protein sequence ID" value="CAG5116100.1"/>
    <property type="molecule type" value="Genomic_DNA"/>
</dbReference>
<dbReference type="GO" id="GO:0005739">
    <property type="term" value="C:mitochondrion"/>
    <property type="evidence" value="ECO:0007669"/>
    <property type="project" value="TreeGrafter"/>
</dbReference>
<dbReference type="PANTHER" id="PTHR13633">
    <property type="entry name" value="MITOCHONDRIAL TRANSCRIPTION RESCUE FACTOR 1"/>
    <property type="match status" value="1"/>
</dbReference>
<dbReference type="GO" id="GO:1903108">
    <property type="term" value="P:regulation of mitochondrial transcription"/>
    <property type="evidence" value="ECO:0007669"/>
    <property type="project" value="TreeGrafter"/>
</dbReference>
<dbReference type="OrthoDB" id="4150at2759"/>
<keyword evidence="5" id="KW-1185">Reference proteome</keyword>
<gene>
    <name evidence="4" type="ORF">CUNI_LOCUS1658</name>
</gene>
<dbReference type="PROSITE" id="PS50889">
    <property type="entry name" value="S4"/>
    <property type="match status" value="1"/>
</dbReference>
<name>A0A8S3YLW5_9EUPU</name>
<protein>
    <recommendedName>
        <fullName evidence="3">Mitochondrial transcription rescue factor 1 C-terminal domain-containing protein</fullName>
    </recommendedName>
</protein>
<dbReference type="PANTHER" id="PTHR13633:SF3">
    <property type="entry name" value="MITOCHONDRIAL TRANSCRIPTION RESCUE FACTOR 1"/>
    <property type="match status" value="1"/>
</dbReference>